<comment type="caution">
    <text evidence="2">The sequence shown here is derived from an EMBL/GenBank/DDBJ whole genome shotgun (WGS) entry which is preliminary data.</text>
</comment>
<reference evidence="2" key="1">
    <citation type="journal article" date="2015" name="Nature">
        <title>Complex archaea that bridge the gap between prokaryotes and eukaryotes.</title>
        <authorList>
            <person name="Spang A."/>
            <person name="Saw J.H."/>
            <person name="Jorgensen S.L."/>
            <person name="Zaremba-Niedzwiedzka K."/>
            <person name="Martijn J."/>
            <person name="Lind A.E."/>
            <person name="van Eijk R."/>
            <person name="Schleper C."/>
            <person name="Guy L."/>
            <person name="Ettema T.J."/>
        </authorList>
    </citation>
    <scope>NUCLEOTIDE SEQUENCE</scope>
</reference>
<organism evidence="2">
    <name type="scientific">marine sediment metagenome</name>
    <dbReference type="NCBI Taxonomy" id="412755"/>
    <lineage>
        <taxon>unclassified sequences</taxon>
        <taxon>metagenomes</taxon>
        <taxon>ecological metagenomes</taxon>
    </lineage>
</organism>
<sequence>MIHAGSTPYDETTHFFYAWDEVAYRSMCGRFTVDKLLVQETSTVSCRVCYGQEMDLVNEESVTMSGQEPDLTTEEFMELFNRSVNDGIELKYYLPATKDLSPEDLVDHINKIHKFSLRIRVVKTSAIKTLNERKITLSEKHRKELHVRDMQYKPPPASREGKTPRKRGTAKAEDAIGTMMRLLGVDRPTAEKRLARAQKKIEAAGEAEE</sequence>
<evidence type="ECO:0000313" key="2">
    <source>
        <dbReference type="EMBL" id="KKL57222.1"/>
    </source>
</evidence>
<dbReference type="EMBL" id="LAZR01030235">
    <property type="protein sequence ID" value="KKL57222.1"/>
    <property type="molecule type" value="Genomic_DNA"/>
</dbReference>
<dbReference type="AlphaFoldDB" id="A0A0F9G1F1"/>
<feature type="region of interest" description="Disordered" evidence="1">
    <location>
        <begin position="148"/>
        <end position="174"/>
    </location>
</feature>
<name>A0A0F9G1F1_9ZZZZ</name>
<protein>
    <submittedName>
        <fullName evidence="2">Uncharacterized protein</fullName>
    </submittedName>
</protein>
<evidence type="ECO:0000256" key="1">
    <source>
        <dbReference type="SAM" id="MobiDB-lite"/>
    </source>
</evidence>
<accession>A0A0F9G1F1</accession>
<proteinExistence type="predicted"/>
<gene>
    <name evidence="2" type="ORF">LCGC14_2237540</name>
</gene>